<name>A0AAV7ZNT3_9EUKA</name>
<organism evidence="1 2">
    <name type="scientific">Anaeramoeba flamelloides</name>
    <dbReference type="NCBI Taxonomy" id="1746091"/>
    <lineage>
        <taxon>Eukaryota</taxon>
        <taxon>Metamonada</taxon>
        <taxon>Anaeramoebidae</taxon>
        <taxon>Anaeramoeba</taxon>
    </lineage>
</organism>
<proteinExistence type="predicted"/>
<sequence length="162" mass="18798">MELLKEILNNQQFSITIALDEANTLVKTTVHSIILSKASNTKRGIIKPIVYILFDLCENYENEIKLIISGTALSLNDLKILESASYKKKNELPSQEKKYKICCDFNPFFPKDVKNFLGHYLNLENVDKELIEKICNKFTGRPRISCRFLEFVLKKNDHIQQK</sequence>
<dbReference type="SUPFAM" id="SSF52540">
    <property type="entry name" value="P-loop containing nucleoside triphosphate hydrolases"/>
    <property type="match status" value="1"/>
</dbReference>
<gene>
    <name evidence="1" type="ORF">M0812_12856</name>
</gene>
<accession>A0AAV7ZNT3</accession>
<reference evidence="1" key="1">
    <citation type="submission" date="2022-08" db="EMBL/GenBank/DDBJ databases">
        <title>Novel sulphate-reducing endosymbionts in the free-living metamonad Anaeramoeba.</title>
        <authorList>
            <person name="Jerlstrom-Hultqvist J."/>
            <person name="Cepicka I."/>
            <person name="Gallot-Lavallee L."/>
            <person name="Salas-Leiva D."/>
            <person name="Curtis B.A."/>
            <person name="Zahonova K."/>
            <person name="Pipaliya S."/>
            <person name="Dacks J."/>
            <person name="Roger A.J."/>
        </authorList>
    </citation>
    <scope>NUCLEOTIDE SEQUENCE</scope>
    <source>
        <strain evidence="1">Busselton2</strain>
    </source>
</reference>
<evidence type="ECO:0000313" key="1">
    <source>
        <dbReference type="EMBL" id="KAJ3442050.1"/>
    </source>
</evidence>
<dbReference type="Proteomes" id="UP001146793">
    <property type="component" value="Unassembled WGS sequence"/>
</dbReference>
<comment type="caution">
    <text evidence="1">The sequence shown here is derived from an EMBL/GenBank/DDBJ whole genome shotgun (WGS) entry which is preliminary data.</text>
</comment>
<evidence type="ECO:0000313" key="2">
    <source>
        <dbReference type="Proteomes" id="UP001146793"/>
    </source>
</evidence>
<protein>
    <submittedName>
        <fullName evidence="1">Uncharacterized protein</fullName>
    </submittedName>
</protein>
<dbReference type="InterPro" id="IPR027417">
    <property type="entry name" value="P-loop_NTPase"/>
</dbReference>
<dbReference type="AlphaFoldDB" id="A0AAV7ZNT3"/>
<dbReference type="EMBL" id="JANTQA010000028">
    <property type="protein sequence ID" value="KAJ3442050.1"/>
    <property type="molecule type" value="Genomic_DNA"/>
</dbReference>